<dbReference type="InterPro" id="IPR000977">
    <property type="entry name" value="DNA_ligase_ATP-dep"/>
</dbReference>
<dbReference type="EMBL" id="OB663073">
    <property type="protein sequence ID" value="CAD7230928.1"/>
    <property type="molecule type" value="Genomic_DNA"/>
</dbReference>
<dbReference type="PROSITE" id="PS00697">
    <property type="entry name" value="DNA_LIGASE_A1"/>
    <property type="match status" value="1"/>
</dbReference>
<evidence type="ECO:0000256" key="1">
    <source>
        <dbReference type="ARBA" id="ARBA00004123"/>
    </source>
</evidence>
<dbReference type="CDD" id="cd07969">
    <property type="entry name" value="OBF_DNA_ligase_I"/>
    <property type="match status" value="1"/>
</dbReference>
<dbReference type="GO" id="GO:0005634">
    <property type="term" value="C:nucleus"/>
    <property type="evidence" value="ECO:0007669"/>
    <property type="project" value="UniProtKB-SubCell"/>
</dbReference>
<dbReference type="NCBIfam" id="TIGR00574">
    <property type="entry name" value="dnl1"/>
    <property type="match status" value="1"/>
</dbReference>
<dbReference type="Gene3D" id="2.40.50.140">
    <property type="entry name" value="Nucleic acid-binding proteins"/>
    <property type="match status" value="1"/>
</dbReference>
<feature type="compositionally biased region" description="Polar residues" evidence="16">
    <location>
        <begin position="1"/>
        <end position="12"/>
    </location>
</feature>
<keyword evidence="5" id="KW-0235">DNA replication</keyword>
<feature type="compositionally biased region" description="Basic residues" evidence="16">
    <location>
        <begin position="96"/>
        <end position="105"/>
    </location>
</feature>
<dbReference type="EC" id="6.5.1.1" evidence="14"/>
<evidence type="ECO:0000256" key="10">
    <source>
        <dbReference type="ARBA" id="ARBA00023204"/>
    </source>
</evidence>
<dbReference type="SUPFAM" id="SSF117018">
    <property type="entry name" value="ATP-dependent DNA ligase DNA-binding domain"/>
    <property type="match status" value="1"/>
</dbReference>
<accession>A0A7R8ZNY2</accession>
<feature type="region of interest" description="Disordered" evidence="16">
    <location>
        <begin position="1"/>
        <end position="272"/>
    </location>
</feature>
<dbReference type="PANTHER" id="PTHR45674">
    <property type="entry name" value="DNA LIGASE 1/3 FAMILY MEMBER"/>
    <property type="match status" value="1"/>
</dbReference>
<name>A0A7R8ZNY2_9CRUS</name>
<reference evidence="17" key="1">
    <citation type="submission" date="2020-11" db="EMBL/GenBank/DDBJ databases">
        <authorList>
            <person name="Tran Van P."/>
        </authorList>
    </citation>
    <scope>NUCLEOTIDE SEQUENCE</scope>
</reference>
<keyword evidence="11" id="KW-0539">Nucleus</keyword>
<dbReference type="GO" id="GO:1903461">
    <property type="term" value="P:Okazaki fragment processing involved in mitotic DNA replication"/>
    <property type="evidence" value="ECO:0007669"/>
    <property type="project" value="TreeGrafter"/>
</dbReference>
<evidence type="ECO:0000256" key="9">
    <source>
        <dbReference type="ARBA" id="ARBA00023172"/>
    </source>
</evidence>
<dbReference type="GO" id="GO:0051301">
    <property type="term" value="P:cell division"/>
    <property type="evidence" value="ECO:0007669"/>
    <property type="project" value="UniProtKB-KW"/>
</dbReference>
<dbReference type="Pfam" id="PF04675">
    <property type="entry name" value="DNA_ligase_A_N"/>
    <property type="match status" value="1"/>
</dbReference>
<keyword evidence="6 14" id="KW-0547">Nucleotide-binding</keyword>
<dbReference type="GO" id="GO:0006281">
    <property type="term" value="P:DNA repair"/>
    <property type="evidence" value="ECO:0007669"/>
    <property type="project" value="UniProtKB-KW"/>
</dbReference>
<dbReference type="GO" id="GO:0005739">
    <property type="term" value="C:mitochondrion"/>
    <property type="evidence" value="ECO:0007669"/>
    <property type="project" value="TreeGrafter"/>
</dbReference>
<evidence type="ECO:0000256" key="6">
    <source>
        <dbReference type="ARBA" id="ARBA00022741"/>
    </source>
</evidence>
<dbReference type="GO" id="GO:0071897">
    <property type="term" value="P:DNA biosynthetic process"/>
    <property type="evidence" value="ECO:0007669"/>
    <property type="project" value="InterPro"/>
</dbReference>
<dbReference type="FunFam" id="3.30.470.30:FF:000002">
    <property type="entry name" value="DNA ligase"/>
    <property type="match status" value="1"/>
</dbReference>
<organism evidence="17">
    <name type="scientific">Cyprideis torosa</name>
    <dbReference type="NCBI Taxonomy" id="163714"/>
    <lineage>
        <taxon>Eukaryota</taxon>
        <taxon>Metazoa</taxon>
        <taxon>Ecdysozoa</taxon>
        <taxon>Arthropoda</taxon>
        <taxon>Crustacea</taxon>
        <taxon>Oligostraca</taxon>
        <taxon>Ostracoda</taxon>
        <taxon>Podocopa</taxon>
        <taxon>Podocopida</taxon>
        <taxon>Cytherocopina</taxon>
        <taxon>Cytheroidea</taxon>
        <taxon>Cytherideidae</taxon>
        <taxon>Cyprideis</taxon>
    </lineage>
</organism>
<feature type="compositionally biased region" description="Basic and acidic residues" evidence="16">
    <location>
        <begin position="20"/>
        <end position="37"/>
    </location>
</feature>
<keyword evidence="8 14" id="KW-0067">ATP-binding</keyword>
<evidence type="ECO:0000256" key="3">
    <source>
        <dbReference type="ARBA" id="ARBA00022598"/>
    </source>
</evidence>
<dbReference type="Gene3D" id="3.30.470.30">
    <property type="entry name" value="DNA ligase/mRNA capping enzyme"/>
    <property type="match status" value="1"/>
</dbReference>
<evidence type="ECO:0000256" key="13">
    <source>
        <dbReference type="ARBA" id="ARBA00034003"/>
    </source>
</evidence>
<sequence>MSKKQGTLTSYFQVIPKKQAASERRSPDSSSPEEKGDNQSPSPKGRKIASPRALKASPPPDEDSPLQLAKGRRKRVAVIESESSESEEGEAERRCPTPKKSAKKLKLGEPEEEEGSTPSRKKDGAPSKAKKVANGNAKGGKKNLSKFRHESSEEEEREKPSPKTSPENKTSPKSKGSPETKKEDFPETKKKSSKTSKSQTPSSSKSITKVPAVKDKSKKKKSSPKPSAEKIKASSPRRSPSPPKEETEDDGDTAKEDPSPKQPSRKPPKSMSAFFTRATEGKEETEDLGASYDPSKLPFAYHPVRDAFWNKGEQVPYLALARTLMLVVLNLEILKHVADATGRTLDKLRAEIKSEGDIGIVAEGARCTQRLMIQPPQLTVDAVFQKLNQIADMSGSASQAKKVGLIKSTIVACRFCEARFFVRSLRGKLRIGLAEQSMLQALAEACVMTPPELQGSLDDESSTEALQATKGIGPEAVKAKVDALAFDLKTAHSQCPSYDILIPVLLKHGVKALAQHCPLAPGVPLKPMLAHPTKGVADVVTKFEGARFTCEWKYDGERAQVHLCDKEEIRIFSRNQENHTSKYPEIVRRLRDAFVPGKVQTCIIDSEAVAFDVVNKKILPFQVLSTRKRKDANEAEIKVQVCLFAFDLLYLNGEALVQRPFRERRNLLKDCFKEVEGDGVWNFAGNCEGLMVKTLDDENSNYEIARRSHKWLKVKKDYLEGVGDTLDVVPIGGYHGKGKRAGNFGGFLLAIYDPDNEEYQTVCKIGTGFSDEDLDNHTKFFKDNVSPRPKSYYRFDGSHAPDVWFEPVQVWEIKCADISLSPAHKAAIGLVSFSSLNS</sequence>
<dbReference type="GO" id="GO:0003677">
    <property type="term" value="F:DNA binding"/>
    <property type="evidence" value="ECO:0007669"/>
    <property type="project" value="InterPro"/>
</dbReference>
<dbReference type="OrthoDB" id="206088at2759"/>
<dbReference type="InterPro" id="IPR036599">
    <property type="entry name" value="DNA_ligase_N_sf"/>
</dbReference>
<evidence type="ECO:0000256" key="11">
    <source>
        <dbReference type="ARBA" id="ARBA00023242"/>
    </source>
</evidence>
<dbReference type="Pfam" id="PF04679">
    <property type="entry name" value="DNA_ligase_A_C"/>
    <property type="match status" value="1"/>
</dbReference>
<dbReference type="GO" id="GO:0005524">
    <property type="term" value="F:ATP binding"/>
    <property type="evidence" value="ECO:0007669"/>
    <property type="project" value="UniProtKB-KW"/>
</dbReference>
<dbReference type="GO" id="GO:0003910">
    <property type="term" value="F:DNA ligase (ATP) activity"/>
    <property type="evidence" value="ECO:0007669"/>
    <property type="project" value="UniProtKB-EC"/>
</dbReference>
<gene>
    <name evidence="17" type="ORF">CTOB1V02_LOCUS8784</name>
</gene>
<dbReference type="Pfam" id="PF01068">
    <property type="entry name" value="DNA_ligase_A_M"/>
    <property type="match status" value="1"/>
</dbReference>
<keyword evidence="3 14" id="KW-0436">Ligase</keyword>
<feature type="compositionally biased region" description="Basic and acidic residues" evidence="16">
    <location>
        <begin position="176"/>
        <end position="190"/>
    </location>
</feature>
<evidence type="ECO:0000256" key="2">
    <source>
        <dbReference type="ARBA" id="ARBA00007572"/>
    </source>
</evidence>
<keyword evidence="7 14" id="KW-0227">DNA damage</keyword>
<dbReference type="Gene3D" id="1.10.3260.10">
    <property type="entry name" value="DNA ligase, ATP-dependent, N-terminal domain"/>
    <property type="match status" value="1"/>
</dbReference>
<evidence type="ECO:0000256" key="5">
    <source>
        <dbReference type="ARBA" id="ARBA00022705"/>
    </source>
</evidence>
<comment type="similarity">
    <text evidence="2 15">Belongs to the ATP-dependent DNA ligase family.</text>
</comment>
<keyword evidence="12" id="KW-0131">Cell cycle</keyword>
<evidence type="ECO:0000256" key="12">
    <source>
        <dbReference type="ARBA" id="ARBA00023306"/>
    </source>
</evidence>
<dbReference type="SUPFAM" id="SSF50249">
    <property type="entry name" value="Nucleic acid-binding proteins"/>
    <property type="match status" value="1"/>
</dbReference>
<dbReference type="CDD" id="cd07900">
    <property type="entry name" value="Adenylation_DNA_ligase_I_Euk"/>
    <property type="match status" value="1"/>
</dbReference>
<dbReference type="PANTHER" id="PTHR45674:SF4">
    <property type="entry name" value="DNA LIGASE 1"/>
    <property type="match status" value="1"/>
</dbReference>
<dbReference type="InterPro" id="IPR012340">
    <property type="entry name" value="NA-bd_OB-fold"/>
</dbReference>
<proteinExistence type="inferred from homology"/>
<dbReference type="FunFam" id="2.40.50.140:FF:000062">
    <property type="entry name" value="DNA ligase"/>
    <property type="match status" value="1"/>
</dbReference>
<dbReference type="GO" id="GO:0006310">
    <property type="term" value="P:DNA recombination"/>
    <property type="evidence" value="ECO:0007669"/>
    <property type="project" value="UniProtKB-KW"/>
</dbReference>
<dbReference type="SUPFAM" id="SSF56091">
    <property type="entry name" value="DNA ligase/mRNA capping enzyme, catalytic domain"/>
    <property type="match status" value="1"/>
</dbReference>
<dbReference type="PROSITE" id="PS00333">
    <property type="entry name" value="DNA_LIGASE_A2"/>
    <property type="match status" value="1"/>
</dbReference>
<keyword evidence="9 14" id="KW-0233">DNA recombination</keyword>
<evidence type="ECO:0000256" key="4">
    <source>
        <dbReference type="ARBA" id="ARBA00022618"/>
    </source>
</evidence>
<evidence type="ECO:0000256" key="16">
    <source>
        <dbReference type="SAM" id="MobiDB-lite"/>
    </source>
</evidence>
<evidence type="ECO:0000313" key="17">
    <source>
        <dbReference type="EMBL" id="CAD7230928.1"/>
    </source>
</evidence>
<dbReference type="PROSITE" id="PS50160">
    <property type="entry name" value="DNA_LIGASE_A3"/>
    <property type="match status" value="1"/>
</dbReference>
<comment type="subcellular location">
    <subcellularLocation>
        <location evidence="1">Nucleus</location>
    </subcellularLocation>
</comment>
<dbReference type="InterPro" id="IPR012310">
    <property type="entry name" value="DNA_ligase_ATP-dep_cent"/>
</dbReference>
<evidence type="ECO:0000256" key="15">
    <source>
        <dbReference type="RuleBase" id="RU004196"/>
    </source>
</evidence>
<evidence type="ECO:0000256" key="14">
    <source>
        <dbReference type="RuleBase" id="RU000617"/>
    </source>
</evidence>
<keyword evidence="4" id="KW-0132">Cell division</keyword>
<dbReference type="InterPro" id="IPR012308">
    <property type="entry name" value="DNA_ligase_ATP-dep_N"/>
</dbReference>
<dbReference type="InterPro" id="IPR016059">
    <property type="entry name" value="DNA_ligase_ATP-dep_CS"/>
</dbReference>
<keyword evidence="10 14" id="KW-0234">DNA repair</keyword>
<protein>
    <recommendedName>
        <fullName evidence="14">DNA ligase</fullName>
        <ecNumber evidence="14">6.5.1.1</ecNumber>
    </recommendedName>
</protein>
<dbReference type="InterPro" id="IPR012309">
    <property type="entry name" value="DNA_ligase_ATP-dep_C"/>
</dbReference>
<dbReference type="InterPro" id="IPR050191">
    <property type="entry name" value="ATP-dep_DNA_ligase"/>
</dbReference>
<dbReference type="AlphaFoldDB" id="A0A7R8ZNY2"/>
<evidence type="ECO:0000256" key="7">
    <source>
        <dbReference type="ARBA" id="ARBA00022763"/>
    </source>
</evidence>
<comment type="catalytic activity">
    <reaction evidence="13 14">
        <text>ATP + (deoxyribonucleotide)n-3'-hydroxyl + 5'-phospho-(deoxyribonucleotide)m = (deoxyribonucleotide)n+m + AMP + diphosphate.</text>
        <dbReference type="EC" id="6.5.1.1"/>
    </reaction>
</comment>
<feature type="compositionally biased region" description="Basic and acidic residues" evidence="16">
    <location>
        <begin position="147"/>
        <end position="161"/>
    </location>
</feature>
<feature type="compositionally biased region" description="Low complexity" evidence="16">
    <location>
        <begin position="195"/>
        <end position="211"/>
    </location>
</feature>
<evidence type="ECO:0000256" key="8">
    <source>
        <dbReference type="ARBA" id="ARBA00022840"/>
    </source>
</evidence>